<proteinExistence type="predicted"/>
<gene>
    <name evidence="2" type="ORF">KPH14_001019</name>
</gene>
<sequence>MESCEASSRLTAFNRAAIGSSTSSGGGEFLSGGDAAAAYEGAGVDASGDISGGAVVGVVDGDATDGAWAAGAGLTGRLRNGGREGTLLPSPLETFSVRPVHATKEPEELATR</sequence>
<organism evidence="2 3">
    <name type="scientific">Odynerus spinipes</name>
    <dbReference type="NCBI Taxonomy" id="1348599"/>
    <lineage>
        <taxon>Eukaryota</taxon>
        <taxon>Metazoa</taxon>
        <taxon>Ecdysozoa</taxon>
        <taxon>Arthropoda</taxon>
        <taxon>Hexapoda</taxon>
        <taxon>Insecta</taxon>
        <taxon>Pterygota</taxon>
        <taxon>Neoptera</taxon>
        <taxon>Endopterygota</taxon>
        <taxon>Hymenoptera</taxon>
        <taxon>Apocrita</taxon>
        <taxon>Aculeata</taxon>
        <taxon>Vespoidea</taxon>
        <taxon>Vespidae</taxon>
        <taxon>Eumeninae</taxon>
        <taxon>Odynerus</taxon>
    </lineage>
</organism>
<protein>
    <submittedName>
        <fullName evidence="2">Uncharacterized protein</fullName>
    </submittedName>
</protein>
<reference evidence="2" key="1">
    <citation type="submission" date="2021-08" db="EMBL/GenBank/DDBJ databases">
        <authorList>
            <person name="Misof B."/>
            <person name="Oliver O."/>
            <person name="Podsiadlowski L."/>
            <person name="Donath A."/>
            <person name="Peters R."/>
            <person name="Mayer C."/>
            <person name="Rust J."/>
            <person name="Gunkel S."/>
            <person name="Lesny P."/>
            <person name="Martin S."/>
            <person name="Oeyen J.P."/>
            <person name="Petersen M."/>
            <person name="Panagiotis P."/>
            <person name="Wilbrandt J."/>
            <person name="Tanja T."/>
        </authorList>
    </citation>
    <scope>NUCLEOTIDE SEQUENCE</scope>
    <source>
        <strain evidence="2">GBR_01_08_01A</strain>
        <tissue evidence="2">Thorax + abdomen</tissue>
    </source>
</reference>
<comment type="caution">
    <text evidence="2">The sequence shown here is derived from an EMBL/GenBank/DDBJ whole genome shotgun (WGS) entry which is preliminary data.</text>
</comment>
<dbReference type="AlphaFoldDB" id="A0AAD9REF1"/>
<evidence type="ECO:0000256" key="1">
    <source>
        <dbReference type="SAM" id="MobiDB-lite"/>
    </source>
</evidence>
<evidence type="ECO:0000313" key="2">
    <source>
        <dbReference type="EMBL" id="KAK2578234.1"/>
    </source>
</evidence>
<dbReference type="EMBL" id="JAIFRP010000498">
    <property type="protein sequence ID" value="KAK2578234.1"/>
    <property type="molecule type" value="Genomic_DNA"/>
</dbReference>
<feature type="compositionally biased region" description="Basic and acidic residues" evidence="1">
    <location>
        <begin position="102"/>
        <end position="112"/>
    </location>
</feature>
<feature type="region of interest" description="Disordered" evidence="1">
    <location>
        <begin position="73"/>
        <end position="112"/>
    </location>
</feature>
<evidence type="ECO:0000313" key="3">
    <source>
        <dbReference type="Proteomes" id="UP001258017"/>
    </source>
</evidence>
<keyword evidence="3" id="KW-1185">Reference proteome</keyword>
<accession>A0AAD9REF1</accession>
<dbReference type="Proteomes" id="UP001258017">
    <property type="component" value="Unassembled WGS sequence"/>
</dbReference>
<name>A0AAD9REF1_9HYME</name>
<reference evidence="2" key="2">
    <citation type="journal article" date="2023" name="Commun. Biol.">
        <title>Intrasexual cuticular hydrocarbon dimorphism in a wasp sheds light on hydrocarbon biosynthesis genes in Hymenoptera.</title>
        <authorList>
            <person name="Moris V.C."/>
            <person name="Podsiadlowski L."/>
            <person name="Martin S."/>
            <person name="Oeyen J.P."/>
            <person name="Donath A."/>
            <person name="Petersen M."/>
            <person name="Wilbrandt J."/>
            <person name="Misof B."/>
            <person name="Liedtke D."/>
            <person name="Thamm M."/>
            <person name="Scheiner R."/>
            <person name="Schmitt T."/>
            <person name="Niehuis O."/>
        </authorList>
    </citation>
    <scope>NUCLEOTIDE SEQUENCE</scope>
    <source>
        <strain evidence="2">GBR_01_08_01A</strain>
    </source>
</reference>